<sequence>MVSWMPSSRFAVIDHLFFLYAAVLSCCHLTSNPKSRYLPLHTRSSSLACADASQRPHLHIKLSPLCAKQPPLVDIPCQALGPIISTWGDLSAQFGGGVIMEPSLVNMGRDWMASSVQDACRHSLSSVSVSVSTRWDTSLCFPERSIFPFSFK</sequence>
<evidence type="ECO:0000313" key="2">
    <source>
        <dbReference type="EMBL" id="PMD36056.1"/>
    </source>
</evidence>
<feature type="chain" id="PRO_5014473722" evidence="1">
    <location>
        <begin position="26"/>
        <end position="152"/>
    </location>
</feature>
<protein>
    <submittedName>
        <fullName evidence="2">Uncharacterized protein</fullName>
    </submittedName>
</protein>
<keyword evidence="1" id="KW-0732">Signal</keyword>
<dbReference type="EMBL" id="KZ613951">
    <property type="protein sequence ID" value="PMD36056.1"/>
    <property type="molecule type" value="Genomic_DNA"/>
</dbReference>
<evidence type="ECO:0000313" key="3">
    <source>
        <dbReference type="Proteomes" id="UP000235786"/>
    </source>
</evidence>
<proteinExistence type="predicted"/>
<name>A0A2J6RC19_HYAVF</name>
<gene>
    <name evidence="2" type="ORF">L207DRAFT_99921</name>
</gene>
<evidence type="ECO:0000256" key="1">
    <source>
        <dbReference type="SAM" id="SignalP"/>
    </source>
</evidence>
<keyword evidence="3" id="KW-1185">Reference proteome</keyword>
<organism evidence="2 3">
    <name type="scientific">Hyaloscypha variabilis (strain UAMH 11265 / GT02V1 / F)</name>
    <name type="common">Meliniomyces variabilis</name>
    <dbReference type="NCBI Taxonomy" id="1149755"/>
    <lineage>
        <taxon>Eukaryota</taxon>
        <taxon>Fungi</taxon>
        <taxon>Dikarya</taxon>
        <taxon>Ascomycota</taxon>
        <taxon>Pezizomycotina</taxon>
        <taxon>Leotiomycetes</taxon>
        <taxon>Helotiales</taxon>
        <taxon>Hyaloscyphaceae</taxon>
        <taxon>Hyaloscypha</taxon>
        <taxon>Hyaloscypha variabilis</taxon>
    </lineage>
</organism>
<dbReference type="AlphaFoldDB" id="A0A2J6RC19"/>
<dbReference type="Proteomes" id="UP000235786">
    <property type="component" value="Unassembled WGS sequence"/>
</dbReference>
<accession>A0A2J6RC19</accession>
<reference evidence="2" key="1">
    <citation type="submission" date="2016-04" db="EMBL/GenBank/DDBJ databases">
        <title>A degradative enzymes factory behind the ericoid mycorrhizal symbiosis.</title>
        <authorList>
            <consortium name="DOE Joint Genome Institute"/>
            <person name="Martino E."/>
            <person name="Morin E."/>
            <person name="Grelet G."/>
            <person name="Kuo A."/>
            <person name="Kohler A."/>
            <person name="Daghino S."/>
            <person name="Barry K."/>
            <person name="Choi C."/>
            <person name="Cichocki N."/>
            <person name="Clum A."/>
            <person name="Copeland A."/>
            <person name="Hainaut M."/>
            <person name="Haridas S."/>
            <person name="Labutti K."/>
            <person name="Lindquist E."/>
            <person name="Lipzen A."/>
            <person name="Khouja H.-R."/>
            <person name="Murat C."/>
            <person name="Ohm R."/>
            <person name="Olson A."/>
            <person name="Spatafora J."/>
            <person name="Veneault-Fourrey C."/>
            <person name="Henrissat B."/>
            <person name="Grigoriev I."/>
            <person name="Martin F."/>
            <person name="Perotto S."/>
        </authorList>
    </citation>
    <scope>NUCLEOTIDE SEQUENCE [LARGE SCALE GENOMIC DNA]</scope>
    <source>
        <strain evidence="2">F</strain>
    </source>
</reference>
<feature type="signal peptide" evidence="1">
    <location>
        <begin position="1"/>
        <end position="25"/>
    </location>
</feature>